<dbReference type="InParanoid" id="E9E3L7"/>
<keyword evidence="1" id="KW-0436">Ligase</keyword>
<evidence type="ECO:0000259" key="4">
    <source>
        <dbReference type="PROSITE" id="PS51987"/>
    </source>
</evidence>
<sequence>MWVSSITLCGNPLLKIAGLRAETLDLVEEILDALKQSSIRSRFSTRSYPGDMLAGPSSGLHLHLSTINLNGERASPEDFLAGILNHMSSLCAFEMANYDGYVRSVGDAAGAWIGFGTDNRDLLVRKINDWHWEFRTMDGTANPYLFVAAVLLAALDGLARKTELVWKDCKVFPHLMDKRMRVEYGINNSMPATLKEALYCLRSDAVIIAWIPADFLTWYLSVVDKEVEKVGKMTDGQRRLRSLEDF</sequence>
<dbReference type="SUPFAM" id="SSF55931">
    <property type="entry name" value="Glutamine synthetase/guanido kinase"/>
    <property type="match status" value="1"/>
</dbReference>
<dbReference type="InterPro" id="IPR014746">
    <property type="entry name" value="Gln_synth/guanido_kin_cat_dom"/>
</dbReference>
<dbReference type="GO" id="GO:0004356">
    <property type="term" value="F:glutamine synthetase activity"/>
    <property type="evidence" value="ECO:0007669"/>
    <property type="project" value="InterPro"/>
</dbReference>
<dbReference type="HOGENOM" id="CLU_1129280_0_0_1"/>
<dbReference type="AlphaFoldDB" id="E9E3L7"/>
<dbReference type="SMART" id="SM01230">
    <property type="entry name" value="Gln-synt_C"/>
    <property type="match status" value="1"/>
</dbReference>
<dbReference type="Proteomes" id="UP000002499">
    <property type="component" value="Unassembled WGS sequence"/>
</dbReference>
<dbReference type="STRING" id="655827.E9E3L7"/>
<gene>
    <name evidence="5" type="ORF">MAC_04461</name>
</gene>
<dbReference type="PANTHER" id="PTHR43785:SF2">
    <property type="entry name" value="TYPE-1 GLUTAMINE SYNTHETASE 1"/>
    <property type="match status" value="1"/>
</dbReference>
<name>E9E3L7_METAQ</name>
<dbReference type="PROSITE" id="PS51987">
    <property type="entry name" value="GS_CATALYTIC"/>
    <property type="match status" value="1"/>
</dbReference>
<evidence type="ECO:0000256" key="2">
    <source>
        <dbReference type="PROSITE-ProRule" id="PRU01331"/>
    </source>
</evidence>
<dbReference type="EMBL" id="GL698499">
    <property type="protein sequence ID" value="EFY89442.1"/>
    <property type="molecule type" value="Genomic_DNA"/>
</dbReference>
<evidence type="ECO:0000256" key="1">
    <source>
        <dbReference type="ARBA" id="ARBA00022598"/>
    </source>
</evidence>
<dbReference type="eggNOG" id="KOG0683">
    <property type="taxonomic scope" value="Eukaryota"/>
</dbReference>
<organism evidence="6">
    <name type="scientific">Metarhizium acridum (strain CQMa 102)</name>
    <dbReference type="NCBI Taxonomy" id="655827"/>
    <lineage>
        <taxon>Eukaryota</taxon>
        <taxon>Fungi</taxon>
        <taxon>Dikarya</taxon>
        <taxon>Ascomycota</taxon>
        <taxon>Pezizomycotina</taxon>
        <taxon>Sordariomycetes</taxon>
        <taxon>Hypocreomycetidae</taxon>
        <taxon>Hypocreales</taxon>
        <taxon>Clavicipitaceae</taxon>
        <taxon>Metarhizium</taxon>
    </lineage>
</organism>
<evidence type="ECO:0000313" key="5">
    <source>
        <dbReference type="EMBL" id="EFY89442.1"/>
    </source>
</evidence>
<dbReference type="OrthoDB" id="3364440at2759"/>
<evidence type="ECO:0000256" key="3">
    <source>
        <dbReference type="RuleBase" id="RU000384"/>
    </source>
</evidence>
<reference evidence="5 6" key="1">
    <citation type="journal article" date="2011" name="PLoS Genet.">
        <title>Genome sequencing and comparative transcriptomics of the model entomopathogenic fungi Metarhizium anisopliae and M. acridum.</title>
        <authorList>
            <person name="Gao Q."/>
            <person name="Jin K."/>
            <person name="Ying S.H."/>
            <person name="Zhang Y."/>
            <person name="Xiao G."/>
            <person name="Shang Y."/>
            <person name="Duan Z."/>
            <person name="Hu X."/>
            <person name="Xie X.Q."/>
            <person name="Zhou G."/>
            <person name="Peng G."/>
            <person name="Luo Z."/>
            <person name="Huang W."/>
            <person name="Wang B."/>
            <person name="Fang W."/>
            <person name="Wang S."/>
            <person name="Zhong Y."/>
            <person name="Ma L.J."/>
            <person name="St Leger R.J."/>
            <person name="Zhao G.P."/>
            <person name="Pei Y."/>
            <person name="Feng M.G."/>
            <person name="Xia Y."/>
            <person name="Wang C."/>
        </authorList>
    </citation>
    <scope>NUCLEOTIDE SEQUENCE [LARGE SCALE GENOMIC DNA]</scope>
    <source>
        <strain evidence="5 6">CQMa 102</strain>
    </source>
</reference>
<dbReference type="Gene3D" id="3.30.590.10">
    <property type="entry name" value="Glutamine synthetase/guanido kinase, catalytic domain"/>
    <property type="match status" value="1"/>
</dbReference>
<evidence type="ECO:0000313" key="6">
    <source>
        <dbReference type="Proteomes" id="UP000002499"/>
    </source>
</evidence>
<keyword evidence="6" id="KW-1185">Reference proteome</keyword>
<feature type="domain" description="GS catalytic" evidence="4">
    <location>
        <begin position="1"/>
        <end position="246"/>
    </location>
</feature>
<comment type="similarity">
    <text evidence="2 3">Belongs to the glutamine synthetase family.</text>
</comment>
<protein>
    <submittedName>
        <fullName evidence="5">Glutamine synthetase</fullName>
    </submittedName>
</protein>
<accession>E9E3L7</accession>
<dbReference type="Pfam" id="PF00120">
    <property type="entry name" value="Gln-synt_C"/>
    <property type="match status" value="1"/>
</dbReference>
<dbReference type="PANTHER" id="PTHR43785">
    <property type="entry name" value="GAMMA-GLUTAMYLPUTRESCINE SYNTHETASE"/>
    <property type="match status" value="1"/>
</dbReference>
<proteinExistence type="inferred from homology"/>
<dbReference type="InterPro" id="IPR008146">
    <property type="entry name" value="Gln_synth_cat_dom"/>
</dbReference>
<dbReference type="OMA" id="CAFEMAN"/>